<organism evidence="1 2">
    <name type="scientific">Fukomys damarensis</name>
    <name type="common">Damaraland mole rat</name>
    <name type="synonym">Cryptomys damarensis</name>
    <dbReference type="NCBI Taxonomy" id="885580"/>
    <lineage>
        <taxon>Eukaryota</taxon>
        <taxon>Metazoa</taxon>
        <taxon>Chordata</taxon>
        <taxon>Craniata</taxon>
        <taxon>Vertebrata</taxon>
        <taxon>Euteleostomi</taxon>
        <taxon>Mammalia</taxon>
        <taxon>Eutheria</taxon>
        <taxon>Euarchontoglires</taxon>
        <taxon>Glires</taxon>
        <taxon>Rodentia</taxon>
        <taxon>Hystricomorpha</taxon>
        <taxon>Bathyergidae</taxon>
        <taxon>Fukomys</taxon>
    </lineage>
</organism>
<accession>A0A091CWC5</accession>
<gene>
    <name evidence="1" type="ORF">H920_14608</name>
</gene>
<protein>
    <submittedName>
        <fullName evidence="1">Uncharacterized protein</fullName>
    </submittedName>
</protein>
<dbReference type="EMBL" id="KN123669">
    <property type="protein sequence ID" value="KFO24009.1"/>
    <property type="molecule type" value="Genomic_DNA"/>
</dbReference>
<dbReference type="Proteomes" id="UP000028990">
    <property type="component" value="Unassembled WGS sequence"/>
</dbReference>
<dbReference type="AlphaFoldDB" id="A0A091CWC5"/>
<evidence type="ECO:0000313" key="2">
    <source>
        <dbReference type="Proteomes" id="UP000028990"/>
    </source>
</evidence>
<sequence>MRGDKQHAEDLRCARKVWKEKLTSGGKAVEGVMYKIEMAVKCMQKKQGRVLETEEAQKIKEEQLAKLISMELGSENCSCFCQEFLGLNPDHTVKRNGILACVKYPVRMPGLNAHCDPWRPHTLTAAYKTPVSSCQAFRRNTEPSFPVAQAKDFCGPAPLCCGPPGSNSASAQVTLTHTLGCCSPLDLGFVRPQILQSPKSACTPEKTACRRKSVFRE</sequence>
<name>A0A091CWC5_FUKDA</name>
<proteinExistence type="predicted"/>
<keyword evidence="2" id="KW-1185">Reference proteome</keyword>
<reference evidence="1 2" key="1">
    <citation type="submission" date="2013-11" db="EMBL/GenBank/DDBJ databases">
        <title>The Damaraland mole rat (Fukomys damarensis) genome and evolution of African mole rats.</title>
        <authorList>
            <person name="Gladyshev V.N."/>
            <person name="Fang X."/>
        </authorList>
    </citation>
    <scope>NUCLEOTIDE SEQUENCE [LARGE SCALE GENOMIC DNA]</scope>
    <source>
        <tissue evidence="1">Liver</tissue>
    </source>
</reference>
<evidence type="ECO:0000313" key="1">
    <source>
        <dbReference type="EMBL" id="KFO24009.1"/>
    </source>
</evidence>